<protein>
    <submittedName>
        <fullName evidence="6">PEGA domain-containing protein</fullName>
    </submittedName>
</protein>
<keyword evidence="4" id="KW-0812">Transmembrane</keyword>
<dbReference type="AlphaFoldDB" id="A0A4Y5SN55"/>
<dbReference type="GO" id="GO:0005524">
    <property type="term" value="F:ATP binding"/>
    <property type="evidence" value="ECO:0007669"/>
    <property type="project" value="UniProtKB-KW"/>
</dbReference>
<dbReference type="PANTHER" id="PTHR24348">
    <property type="entry name" value="SERINE/THREONINE-PROTEIN KINASE UNC-51-RELATED"/>
    <property type="match status" value="1"/>
</dbReference>
<name>A0A4Y5SN55_9EURY</name>
<keyword evidence="4" id="KW-0472">Membrane</keyword>
<dbReference type="Proteomes" id="UP000306007">
    <property type="component" value="Chromosome"/>
</dbReference>
<keyword evidence="1" id="KW-0547">Nucleotide-binding</keyword>
<dbReference type="InterPro" id="IPR008271">
    <property type="entry name" value="Ser/Thr_kinase_AS"/>
</dbReference>
<dbReference type="PROSITE" id="PS00108">
    <property type="entry name" value="PROTEIN_KINASE_ST"/>
    <property type="match status" value="1"/>
</dbReference>
<dbReference type="CDD" id="cd14014">
    <property type="entry name" value="STKc_PknB_like"/>
    <property type="match status" value="1"/>
</dbReference>
<accession>A0A4Y5SN55</accession>
<dbReference type="GO" id="GO:0004674">
    <property type="term" value="F:protein serine/threonine kinase activity"/>
    <property type="evidence" value="ECO:0007669"/>
    <property type="project" value="InterPro"/>
</dbReference>
<feature type="domain" description="Protein kinase" evidence="5">
    <location>
        <begin position="187"/>
        <end position="446"/>
    </location>
</feature>
<gene>
    <name evidence="6" type="ORF">FH039_08265</name>
</gene>
<evidence type="ECO:0000313" key="7">
    <source>
        <dbReference type="Proteomes" id="UP000306007"/>
    </source>
</evidence>
<dbReference type="SMART" id="SM00220">
    <property type="entry name" value="S_TKc"/>
    <property type="match status" value="1"/>
</dbReference>
<keyword evidence="2" id="KW-0067">ATP-binding</keyword>
<dbReference type="KEGG" id="tic:FH039_08265"/>
<dbReference type="InterPro" id="IPR045269">
    <property type="entry name" value="Atg1-like"/>
</dbReference>
<dbReference type="Pfam" id="PF00069">
    <property type="entry name" value="Pkinase"/>
    <property type="match status" value="1"/>
</dbReference>
<proteinExistence type="predicted"/>
<reference evidence="6 7" key="1">
    <citation type="submission" date="2019-06" db="EMBL/GenBank/DDBJ databases">
        <title>Thermococcus indicus sp. nov., a Fe(III)-reducing hyperthermophilic archaeon isolated from the Onnuri vent field of the Central Indian Ocean ridge.</title>
        <authorList>
            <person name="Lim J.K."/>
            <person name="Kim Y.J."/>
            <person name="Kwon K.K."/>
        </authorList>
    </citation>
    <scope>NUCLEOTIDE SEQUENCE [LARGE SCALE GENOMIC DNA]</scope>
    <source>
        <strain evidence="6 7">IOH1</strain>
    </source>
</reference>
<dbReference type="InterPro" id="IPR013229">
    <property type="entry name" value="PEGA"/>
</dbReference>
<dbReference type="InterPro" id="IPR017441">
    <property type="entry name" value="Protein_kinase_ATP_BS"/>
</dbReference>
<dbReference type="Gene3D" id="1.10.510.10">
    <property type="entry name" value="Transferase(Phosphotransferase) domain 1"/>
    <property type="match status" value="1"/>
</dbReference>
<evidence type="ECO:0000256" key="3">
    <source>
        <dbReference type="SAM" id="Coils"/>
    </source>
</evidence>
<dbReference type="PROSITE" id="PS50011">
    <property type="entry name" value="PROTEIN_KINASE_DOM"/>
    <property type="match status" value="1"/>
</dbReference>
<dbReference type="Pfam" id="PF08308">
    <property type="entry name" value="PEGA"/>
    <property type="match status" value="2"/>
</dbReference>
<keyword evidence="4" id="KW-1133">Transmembrane helix</keyword>
<evidence type="ECO:0000256" key="4">
    <source>
        <dbReference type="SAM" id="Phobius"/>
    </source>
</evidence>
<evidence type="ECO:0000259" key="5">
    <source>
        <dbReference type="PROSITE" id="PS50011"/>
    </source>
</evidence>
<dbReference type="EMBL" id="CP040846">
    <property type="protein sequence ID" value="QDA31592.1"/>
    <property type="molecule type" value="Genomic_DNA"/>
</dbReference>
<dbReference type="InterPro" id="IPR000719">
    <property type="entry name" value="Prot_kinase_dom"/>
</dbReference>
<feature type="coiled-coil region" evidence="3">
    <location>
        <begin position="448"/>
        <end position="475"/>
    </location>
</feature>
<keyword evidence="3" id="KW-0175">Coiled coil</keyword>
<keyword evidence="7" id="KW-1185">Reference proteome</keyword>
<evidence type="ECO:0000256" key="2">
    <source>
        <dbReference type="ARBA" id="ARBA00022840"/>
    </source>
</evidence>
<evidence type="ECO:0000313" key="6">
    <source>
        <dbReference type="EMBL" id="QDA31592.1"/>
    </source>
</evidence>
<evidence type="ECO:0000256" key="1">
    <source>
        <dbReference type="ARBA" id="ARBA00022741"/>
    </source>
</evidence>
<dbReference type="PROSITE" id="PS00107">
    <property type="entry name" value="PROTEIN_KINASE_ATP"/>
    <property type="match status" value="1"/>
</dbReference>
<feature type="transmembrane region" description="Helical" evidence="4">
    <location>
        <begin position="148"/>
        <end position="165"/>
    </location>
</feature>
<dbReference type="SUPFAM" id="SSF56112">
    <property type="entry name" value="Protein kinase-like (PK-like)"/>
    <property type="match status" value="1"/>
</dbReference>
<dbReference type="InterPro" id="IPR011009">
    <property type="entry name" value="Kinase-like_dom_sf"/>
</dbReference>
<dbReference type="GO" id="GO:0005737">
    <property type="term" value="C:cytoplasm"/>
    <property type="evidence" value="ECO:0007669"/>
    <property type="project" value="TreeGrafter"/>
</dbReference>
<sequence>MYIDDKEIGTTPVENYKLLTGTHTLKVTKEGYSPFLLNITINPGEELKITANLSPIYAFINVYSNIVGANVYLDGRYLGETPLKRHKITPGNHTLEVKASGHKVFSQTIVIRPQENLTINAKLLPLSSTLSTTSSYLTTNALYISSSYIPYAGTLFFLFLVLIAIRSKKRRKKLQIPTFPPQLLKKYEPLEFLGEGGFAKVFKVKRKKDKKIVALKVFPADEKAKKFFTKEVRAWKLLDHPNIVKLYNAFDKPIPHLEIEFVEGYTMDGKLIRDLEHYPKPVDEKLALKFIEGIAEGLRHAHSMQVYHRDLKPSNILLKGDLTPKITDFGLAKIGSKSTTTTTKALTPLYAAPEQIDERTYGHTDHRTDIYQLGVILYELLTGKLPYEGSSHVVVLAKITTPEIKPKPPSMYNLTLAKYDKMFGKLLAKQKEKRYQSLDEFLEEFRGLVELLKEREKLKESLRVTKETITKTRDELEVKKLNSELLRLLIQNTILSARINDKEEVLNALYDLIPFTRKYRAELEEAIRQVQLFIEEGLVIPEGFIDSLRILLHKIEKEA</sequence>
<organism evidence="6 7">
    <name type="scientific">Thermococcus indicus</name>
    <dbReference type="NCBI Taxonomy" id="2586643"/>
    <lineage>
        <taxon>Archaea</taxon>
        <taxon>Methanobacteriati</taxon>
        <taxon>Methanobacteriota</taxon>
        <taxon>Thermococci</taxon>
        <taxon>Thermococcales</taxon>
        <taxon>Thermococcaceae</taxon>
        <taxon>Thermococcus</taxon>
    </lineage>
</organism>